<dbReference type="Pfam" id="PF13091">
    <property type="entry name" value="PLDc_2"/>
    <property type="match status" value="2"/>
</dbReference>
<dbReference type="AlphaFoldDB" id="A0AAU9E2V4"/>
<evidence type="ECO:0000259" key="8">
    <source>
        <dbReference type="PROSITE" id="PS51841"/>
    </source>
</evidence>
<evidence type="ECO:0000256" key="3">
    <source>
        <dbReference type="ARBA" id="ARBA00012027"/>
    </source>
</evidence>
<comment type="similarity">
    <text evidence="2">Belongs to the phospholipase D family.</text>
</comment>
<feature type="domain" description="PLD phosphodiesterase" evidence="7">
    <location>
        <begin position="579"/>
        <end position="611"/>
    </location>
</feature>
<dbReference type="Pfam" id="PF00932">
    <property type="entry name" value="LTD"/>
    <property type="match status" value="1"/>
</dbReference>
<dbReference type="PROSITE" id="PS50035">
    <property type="entry name" value="PLD"/>
    <property type="match status" value="2"/>
</dbReference>
<dbReference type="EMBL" id="AP028654">
    <property type="protein sequence ID" value="BEP28869.1"/>
    <property type="molecule type" value="Genomic_DNA"/>
</dbReference>
<evidence type="ECO:0000256" key="4">
    <source>
        <dbReference type="ARBA" id="ARBA00022801"/>
    </source>
</evidence>
<dbReference type="EC" id="3.1.4.4" evidence="3"/>
<evidence type="ECO:0000256" key="5">
    <source>
        <dbReference type="ARBA" id="ARBA00022963"/>
    </source>
</evidence>
<feature type="domain" description="PLD phosphodiesterase" evidence="7">
    <location>
        <begin position="370"/>
        <end position="397"/>
    </location>
</feature>
<evidence type="ECO:0000313" key="9">
    <source>
        <dbReference type="EMBL" id="BEP28869.1"/>
    </source>
</evidence>
<keyword evidence="10" id="KW-1185">Reference proteome</keyword>
<comment type="catalytic activity">
    <reaction evidence="1">
        <text>a 1,2-diacyl-sn-glycero-3-phosphocholine + H2O = a 1,2-diacyl-sn-glycero-3-phosphate + choline + H(+)</text>
        <dbReference type="Rhea" id="RHEA:14445"/>
        <dbReference type="ChEBI" id="CHEBI:15354"/>
        <dbReference type="ChEBI" id="CHEBI:15377"/>
        <dbReference type="ChEBI" id="CHEBI:15378"/>
        <dbReference type="ChEBI" id="CHEBI:57643"/>
        <dbReference type="ChEBI" id="CHEBI:58608"/>
        <dbReference type="EC" id="3.1.4.4"/>
    </reaction>
</comment>
<evidence type="ECO:0000256" key="2">
    <source>
        <dbReference type="ARBA" id="ARBA00008664"/>
    </source>
</evidence>
<dbReference type="GO" id="GO:0016891">
    <property type="term" value="F:RNA endonuclease activity producing 5'-phosphomonoesters, hydrolytic mechanism"/>
    <property type="evidence" value="ECO:0007669"/>
    <property type="project" value="TreeGrafter"/>
</dbReference>
<keyword evidence="6" id="KW-0443">Lipid metabolism</keyword>
<name>A0AAU9E2V4_9FIRM</name>
<dbReference type="Proteomes" id="UP001321786">
    <property type="component" value="Chromosome"/>
</dbReference>
<dbReference type="SUPFAM" id="SSF56024">
    <property type="entry name" value="Phospholipase D/nuclease"/>
    <property type="match status" value="2"/>
</dbReference>
<dbReference type="PROSITE" id="PS51841">
    <property type="entry name" value="LTD"/>
    <property type="match status" value="1"/>
</dbReference>
<dbReference type="InterPro" id="IPR051406">
    <property type="entry name" value="PLD_domain"/>
</dbReference>
<dbReference type="InterPro" id="IPR001322">
    <property type="entry name" value="Lamin_tail_dom"/>
</dbReference>
<evidence type="ECO:0000259" key="7">
    <source>
        <dbReference type="PROSITE" id="PS50035"/>
    </source>
</evidence>
<dbReference type="SMART" id="SM00155">
    <property type="entry name" value="PLDc"/>
    <property type="match status" value="2"/>
</dbReference>
<dbReference type="InterPro" id="IPR001736">
    <property type="entry name" value="PLipase_D/transphosphatidylase"/>
</dbReference>
<dbReference type="GO" id="GO:0016042">
    <property type="term" value="P:lipid catabolic process"/>
    <property type="evidence" value="ECO:0007669"/>
    <property type="project" value="UniProtKB-KW"/>
</dbReference>
<dbReference type="InterPro" id="IPR025202">
    <property type="entry name" value="PLD-like_dom"/>
</dbReference>
<dbReference type="KEGG" id="hprf:HLPR_12000"/>
<dbReference type="PANTHER" id="PTHR43856:SF1">
    <property type="entry name" value="MITOCHONDRIAL CARDIOLIPIN HYDROLASE"/>
    <property type="match status" value="1"/>
</dbReference>
<dbReference type="PANTHER" id="PTHR43856">
    <property type="entry name" value="CARDIOLIPIN HYDROLASE"/>
    <property type="match status" value="1"/>
</dbReference>
<dbReference type="GO" id="GO:0006793">
    <property type="term" value="P:phosphorus metabolic process"/>
    <property type="evidence" value="ECO:0007669"/>
    <property type="project" value="UniProtKB-ARBA"/>
</dbReference>
<organism evidence="9 10">
    <name type="scientific">Helicovermis profundi</name>
    <dbReference type="NCBI Taxonomy" id="3065157"/>
    <lineage>
        <taxon>Bacteria</taxon>
        <taxon>Bacillati</taxon>
        <taxon>Bacillota</taxon>
        <taxon>Clostridia</taxon>
        <taxon>Helicovermis</taxon>
    </lineage>
</organism>
<reference evidence="9 10" key="1">
    <citation type="submission" date="2023-08" db="EMBL/GenBank/DDBJ databases">
        <title>Helicovermis profunda gen. nov., sp. nov., a novel mesophilic, fermentative bacterium within the Bacillota from a deep-sea hydrothermal vent chimney.</title>
        <authorList>
            <person name="Miyazaki U."/>
            <person name="Mizutani D."/>
            <person name="Hashimoto Y."/>
            <person name="Tame A."/>
            <person name="Sawayama S."/>
            <person name="Miyazaki J."/>
            <person name="Takai K."/>
            <person name="Nakagawa S."/>
        </authorList>
    </citation>
    <scope>NUCLEOTIDE SEQUENCE [LARGE SCALE GENOMIC DNA]</scope>
    <source>
        <strain evidence="9 10">S502</strain>
    </source>
</reference>
<evidence type="ECO:0000256" key="1">
    <source>
        <dbReference type="ARBA" id="ARBA00000798"/>
    </source>
</evidence>
<keyword evidence="4" id="KW-0378">Hydrolase</keyword>
<feature type="domain" description="LTD" evidence="8">
    <location>
        <begin position="21"/>
        <end position="144"/>
    </location>
</feature>
<dbReference type="Gene3D" id="3.30.870.10">
    <property type="entry name" value="Endonuclease Chain A"/>
    <property type="match status" value="2"/>
</dbReference>
<accession>A0AAU9E2V4</accession>
<evidence type="ECO:0000256" key="6">
    <source>
        <dbReference type="ARBA" id="ARBA00023098"/>
    </source>
</evidence>
<dbReference type="RefSeq" id="WP_338537171.1">
    <property type="nucleotide sequence ID" value="NZ_AP028654.1"/>
</dbReference>
<dbReference type="GO" id="GO:0004630">
    <property type="term" value="F:phospholipase D activity"/>
    <property type="evidence" value="ECO:0007669"/>
    <property type="project" value="UniProtKB-EC"/>
</dbReference>
<gene>
    <name evidence="9" type="ORF">HLPR_12000</name>
</gene>
<sequence length="645" mass="70874">MKKIRFSRVIFLAIVIALFVPMGSFAIQPMDVVINEVAWMGTTASYSDEWMELYNGSTSDIDLSGWTLSAVDGTPSITLSGIIPSKDYFLLEKTDDNSVPGITADIIYSGSLGNSGEELYLKDNNNNVIDSVSNWYCGDNSTKATMERTDATLVDSSTNWNNSTTSYVGGFGTPKALNSLSNSYVDPLKEQINNVSNAPGAINVYFNKTADTTYASFGNKANYNVNLENRLVSRINNATSTIDIATYEINLPGVVDALVNKASEGVSVRMLADAKDASDPSYIERYQLMRLNLEKLARGKDLIHGTSDDVLIFSDSPIFAVEDATLRSDFGLPSSLSDFNQVNVTVGSTSTSGYLIADAEEKSVGKYYSPGEQMHNKFLVIDGTWVWTGSWNFTVTGLYGSDENRANNILGGNTQNSVEINSSSLADIYKTEFEEMWGSSTMTPDKVTSNFHGRKTDNTVHSLYIGGKLVEVYFSPGDNAIGKLKDLIVNEANDSAYFSIFAWSDQSILDELKNKYEGSYVDNQGSLTGFKVKGVFDASYWNQWWSASVDMTGRVASKTSTLNPNTRWNNPAPVYKDVEVRKLHSKTMIIDGESTSDPTVVIGSTNWSNNGNDVNDENLLIIHDTVTANQFVQEFYARYIPASLN</sequence>
<proteinExistence type="inferred from homology"/>
<dbReference type="InterPro" id="IPR036415">
    <property type="entry name" value="Lamin_tail_dom_sf"/>
</dbReference>
<dbReference type="SUPFAM" id="SSF74853">
    <property type="entry name" value="Lamin A/C globular tail domain"/>
    <property type="match status" value="1"/>
</dbReference>
<keyword evidence="5" id="KW-0442">Lipid degradation</keyword>
<protein>
    <recommendedName>
        <fullName evidence="3">phospholipase D</fullName>
        <ecNumber evidence="3">3.1.4.4</ecNumber>
    </recommendedName>
</protein>
<evidence type="ECO:0000313" key="10">
    <source>
        <dbReference type="Proteomes" id="UP001321786"/>
    </source>
</evidence>